<evidence type="ECO:0000256" key="1">
    <source>
        <dbReference type="SAM" id="MobiDB-lite"/>
    </source>
</evidence>
<comment type="caution">
    <text evidence="2">The sequence shown here is derived from an EMBL/GenBank/DDBJ whole genome shotgun (WGS) entry which is preliminary data.</text>
</comment>
<evidence type="ECO:0000313" key="3">
    <source>
        <dbReference type="Proteomes" id="UP000229080"/>
    </source>
</evidence>
<organism evidence="2 3">
    <name type="scientific">Candidatus Portnoybacteria bacterium CG09_land_8_20_14_0_10_44_13</name>
    <dbReference type="NCBI Taxonomy" id="1974811"/>
    <lineage>
        <taxon>Bacteria</taxon>
        <taxon>Candidatus Portnoyibacteriota</taxon>
    </lineage>
</organism>
<proteinExistence type="predicted"/>
<evidence type="ECO:0000313" key="2">
    <source>
        <dbReference type="EMBL" id="PIS16310.1"/>
    </source>
</evidence>
<protein>
    <submittedName>
        <fullName evidence="2">Uncharacterized protein</fullName>
    </submittedName>
</protein>
<dbReference type="EMBL" id="PEZF01000155">
    <property type="protein sequence ID" value="PIS16310.1"/>
    <property type="molecule type" value="Genomic_DNA"/>
</dbReference>
<dbReference type="AlphaFoldDB" id="A0A2H0WUI0"/>
<dbReference type="Proteomes" id="UP000229080">
    <property type="component" value="Unassembled WGS sequence"/>
</dbReference>
<reference evidence="3" key="1">
    <citation type="submission" date="2017-09" db="EMBL/GenBank/DDBJ databases">
        <title>Depth-based differentiation of microbial function through sediment-hosted aquifers and enrichment of novel symbionts in the deep terrestrial subsurface.</title>
        <authorList>
            <person name="Probst A.J."/>
            <person name="Ladd B."/>
            <person name="Jarett J.K."/>
            <person name="Geller-Mcgrath D.E."/>
            <person name="Sieber C.M.K."/>
            <person name="Emerson J.B."/>
            <person name="Anantharaman K."/>
            <person name="Thomas B.C."/>
            <person name="Malmstrom R."/>
            <person name="Stieglmeier M."/>
            <person name="Klingl A."/>
            <person name="Woyke T."/>
            <person name="Ryan C.M."/>
            <person name="Banfield J.F."/>
        </authorList>
    </citation>
    <scope>NUCLEOTIDE SEQUENCE [LARGE SCALE GENOMIC DNA]</scope>
</reference>
<name>A0A2H0WUI0_9BACT</name>
<gene>
    <name evidence="2" type="ORF">COT61_04605</name>
</gene>
<sequence>MEVNMENIPNPINGHRPENSKKEQSLNYLLGVRDVVFNTVEELGNKYGAENPFSIRMVNLLDLGDRYIEYLKTHRENLDEKNFSSIVRMANNSFLFNIKLFKMTEGEMAQFREKNPGFHDLKYLSDKEEGSVWKNSKQVLYDPEYNDVREYFREGIIKKVQDNPATKNTFNCSSLDHLERFLPLGGTIENLNSLLQQYIQENQESIEGWASLPLADFQKYIAGLIPDESEDLPQLENLKKIEEELASIKLDHLKQATGKNIRYPDRAKKLKFIRDLRFGRIDLDNFKKEFSGKASLLDDMPTLQKTLGPLLRKNLGVFIETLKSTEAMPKEERVAIIAATINSFSDIRQEIKMEVLEFIKDKI</sequence>
<accession>A0A2H0WUI0</accession>
<feature type="region of interest" description="Disordered" evidence="1">
    <location>
        <begin position="1"/>
        <end position="20"/>
    </location>
</feature>